<reference evidence="4 5" key="1">
    <citation type="submission" date="2020-01" db="EMBL/GenBank/DDBJ databases">
        <authorList>
            <person name="Deng T."/>
        </authorList>
    </citation>
    <scope>NUCLEOTIDE SEQUENCE [LARGE SCALE GENOMIC DNA]</scope>
    <source>
        <strain evidence="4 5">5221</strain>
    </source>
</reference>
<feature type="compositionally biased region" description="Gly residues" evidence="1">
    <location>
        <begin position="392"/>
        <end position="410"/>
    </location>
</feature>
<dbReference type="Pfam" id="PF26366">
    <property type="entry name" value="DUF8094"/>
    <property type="match status" value="1"/>
</dbReference>
<evidence type="ECO:0000256" key="1">
    <source>
        <dbReference type="SAM" id="MobiDB-lite"/>
    </source>
</evidence>
<name>A0A6N9H9N5_9MICO</name>
<feature type="domain" description="DUF8094" evidence="3">
    <location>
        <begin position="535"/>
        <end position="743"/>
    </location>
</feature>
<dbReference type="Proteomes" id="UP000469215">
    <property type="component" value="Unassembled WGS sequence"/>
</dbReference>
<feature type="region of interest" description="Disordered" evidence="1">
    <location>
        <begin position="223"/>
        <end position="489"/>
    </location>
</feature>
<dbReference type="RefSeq" id="WP_160953633.1">
    <property type="nucleotide sequence ID" value="NZ_WWEQ01000041.1"/>
</dbReference>
<feature type="compositionally biased region" description="Low complexity" evidence="1">
    <location>
        <begin position="438"/>
        <end position="451"/>
    </location>
</feature>
<gene>
    <name evidence="4" type="ORF">GSY69_09590</name>
</gene>
<feature type="compositionally biased region" description="Basic residues" evidence="1">
    <location>
        <begin position="428"/>
        <end position="437"/>
    </location>
</feature>
<feature type="compositionally biased region" description="Basic and acidic residues" evidence="1">
    <location>
        <begin position="285"/>
        <end position="321"/>
    </location>
</feature>
<evidence type="ECO:0000313" key="4">
    <source>
        <dbReference type="EMBL" id="MYM20212.1"/>
    </source>
</evidence>
<feature type="transmembrane region" description="Helical" evidence="2">
    <location>
        <begin position="170"/>
        <end position="193"/>
    </location>
</feature>
<sequence length="857" mass="87215">MLKWVFAALSALVGVLAVVLVLSALSVAGTDDVTETDEFTADSAARAILLNEQLVPFAKTTATITATGDEELFIGTASGVDTEDYLTGVAHEEITDVHFPGAIDHRFVPGEAPKAAAADRDWWLSRDTGAAVSRTFELDDSRQTLVIAPASGTGTLDNVHVRMTMQVRGVFAFCVIGIAVALLAFGLTAFLLLRIRAKRIRPRPKGPDGGAAHRARTEAFEAAGVRGPPAAQSAPRAQPGAAGGAQEPAAEAPDSPNRAPGPAEPDPAEPAGQRSPSESLSSDAPRGDDGAPLKDGTRLKDDARADDDTRVADGTRADGARPEGAPRSGNGDGTEGSTGRVNRARGEGDVRAEGAASHPDDARDEHDSPADGHTGDRTDSDSERDDDSGDSHGTGNGTSTGDAVGDGAGRAGSPRAGSSARERGSARSPRRRGRRGRFTGSSAGGESAEAGGSTGGNPGDAAGRQGGAERRGGPAGQASAEGGPARRRLRAHRRGLALAAGLGATVLGASGCTPLPIAQPEHPQVSPYERGPLREGQAGEFLKDYTKRLDTALGSGGEGLDALQSGSLLERTRAEVKIAKADKQKLSAVGFSSVVAAGPSFGEYPMWFLAFGQAADQKQGTQAMLVQRESSTADWTVAKGIFVPTGEVPALQAGDDGTVARAPENHAGLAAKAAAQLATRLETGKAPAGAAEVSGSAAKSFRSYVEAFGKGDDAFANVRADCSPADDGEVRGLRTEDDGAVSLGDLRCAVDFDVPDDYSVNMGAAVKAVMTTGDDGSHIRINTSVPYLAVQQGDAVKLVTSDWFLVSAQTSKGSKDAKKSAKQTKTASPEPGSGAAGSAAEPSASGTDAGGAASAEG</sequence>
<organism evidence="4 5">
    <name type="scientific">Brevibacterium rongguiense</name>
    <dbReference type="NCBI Taxonomy" id="2695267"/>
    <lineage>
        <taxon>Bacteria</taxon>
        <taxon>Bacillati</taxon>
        <taxon>Actinomycetota</taxon>
        <taxon>Actinomycetes</taxon>
        <taxon>Micrococcales</taxon>
        <taxon>Brevibacteriaceae</taxon>
        <taxon>Brevibacterium</taxon>
    </lineage>
</organism>
<feature type="region of interest" description="Disordered" evidence="1">
    <location>
        <begin position="810"/>
        <end position="857"/>
    </location>
</feature>
<keyword evidence="5" id="KW-1185">Reference proteome</keyword>
<comment type="caution">
    <text evidence="4">The sequence shown here is derived from an EMBL/GenBank/DDBJ whole genome shotgun (WGS) entry which is preliminary data.</text>
</comment>
<keyword evidence="2" id="KW-0472">Membrane</keyword>
<evidence type="ECO:0000259" key="3">
    <source>
        <dbReference type="Pfam" id="PF26366"/>
    </source>
</evidence>
<dbReference type="EMBL" id="WWEQ01000041">
    <property type="protein sequence ID" value="MYM20212.1"/>
    <property type="molecule type" value="Genomic_DNA"/>
</dbReference>
<dbReference type="InterPro" id="IPR058407">
    <property type="entry name" value="DUF8094"/>
</dbReference>
<feature type="compositionally biased region" description="Basic and acidic residues" evidence="1">
    <location>
        <begin position="344"/>
        <end position="381"/>
    </location>
</feature>
<keyword evidence="2" id="KW-1133">Transmembrane helix</keyword>
<keyword evidence="2" id="KW-0812">Transmembrane</keyword>
<feature type="compositionally biased region" description="Low complexity" evidence="1">
    <location>
        <begin position="823"/>
        <end position="857"/>
    </location>
</feature>
<dbReference type="AlphaFoldDB" id="A0A6N9H9N5"/>
<evidence type="ECO:0000256" key="2">
    <source>
        <dbReference type="SAM" id="Phobius"/>
    </source>
</evidence>
<accession>A0A6N9H9N5</accession>
<evidence type="ECO:0000313" key="5">
    <source>
        <dbReference type="Proteomes" id="UP000469215"/>
    </source>
</evidence>
<protein>
    <recommendedName>
        <fullName evidence="3">DUF8094 domain-containing protein</fullName>
    </recommendedName>
</protein>
<proteinExistence type="predicted"/>
<feature type="compositionally biased region" description="Low complexity" evidence="1">
    <location>
        <begin position="226"/>
        <end position="253"/>
    </location>
</feature>